<gene>
    <name evidence="2" type="ORF">AAA081_06075</name>
</gene>
<dbReference type="Pfam" id="PF00561">
    <property type="entry name" value="Abhydrolase_1"/>
    <property type="match status" value="1"/>
</dbReference>
<evidence type="ECO:0000259" key="1">
    <source>
        <dbReference type="Pfam" id="PF00561"/>
    </source>
</evidence>
<name>A0ABV1J7H8_9FIRM</name>
<protein>
    <submittedName>
        <fullName evidence="2">Alpha/beta hydrolase</fullName>
    </submittedName>
</protein>
<organism evidence="2 3">
    <name type="scientific">Aedoeadaptatus acetigenes</name>
    <dbReference type="NCBI Taxonomy" id="2981723"/>
    <lineage>
        <taxon>Bacteria</taxon>
        <taxon>Bacillati</taxon>
        <taxon>Bacillota</taxon>
        <taxon>Tissierellia</taxon>
        <taxon>Tissierellales</taxon>
        <taxon>Peptoniphilaceae</taxon>
        <taxon>Aedoeadaptatus</taxon>
    </lineage>
</organism>
<dbReference type="InterPro" id="IPR029058">
    <property type="entry name" value="AB_hydrolase_fold"/>
</dbReference>
<sequence length="239" mass="26517">MKDSGYFTMTDGTDIYYLRMGAGEPVLFLHGNGGSSRFFQYQVPSFEPYFQLIFLDSRAHGRSTNGGEVLNFRLMAKDTKEALDALGIEKTSIVGFSDGANLAMTFAALYPETVNKLVLNSGNLYFSGTKFFGRITSYLQYGLGAALSKISDKFEDIRLKAKLLVKDPDISEDDLRRLRCPSLVIVGARDVVETAHSKYIASLIPNCRYVEVPNHGHRLARTNAKAFNEIVINFLKGAS</sequence>
<dbReference type="EMBL" id="JBBNPS010000015">
    <property type="protein sequence ID" value="MEQ3353858.1"/>
    <property type="molecule type" value="Genomic_DNA"/>
</dbReference>
<evidence type="ECO:0000313" key="3">
    <source>
        <dbReference type="Proteomes" id="UP001481872"/>
    </source>
</evidence>
<proteinExistence type="predicted"/>
<reference evidence="2 3" key="1">
    <citation type="submission" date="2024-04" db="EMBL/GenBank/DDBJ databases">
        <title>Human intestinal bacterial collection.</title>
        <authorList>
            <person name="Pauvert C."/>
            <person name="Hitch T.C.A."/>
            <person name="Clavel T."/>
        </authorList>
    </citation>
    <scope>NUCLEOTIDE SEQUENCE [LARGE SCALE GENOMIC DNA]</scope>
    <source>
        <strain evidence="2 3">CLA-SR-H026</strain>
    </source>
</reference>
<dbReference type="InterPro" id="IPR000073">
    <property type="entry name" value="AB_hydrolase_1"/>
</dbReference>
<evidence type="ECO:0000313" key="2">
    <source>
        <dbReference type="EMBL" id="MEQ3353858.1"/>
    </source>
</evidence>
<dbReference type="Proteomes" id="UP001481872">
    <property type="component" value="Unassembled WGS sequence"/>
</dbReference>
<dbReference type="GO" id="GO:0016787">
    <property type="term" value="F:hydrolase activity"/>
    <property type="evidence" value="ECO:0007669"/>
    <property type="project" value="UniProtKB-KW"/>
</dbReference>
<keyword evidence="2" id="KW-0378">Hydrolase</keyword>
<feature type="domain" description="AB hydrolase-1" evidence="1">
    <location>
        <begin position="25"/>
        <end position="124"/>
    </location>
</feature>
<dbReference type="PANTHER" id="PTHR43433:SF5">
    <property type="entry name" value="AB HYDROLASE-1 DOMAIN-CONTAINING PROTEIN"/>
    <property type="match status" value="1"/>
</dbReference>
<dbReference type="PANTHER" id="PTHR43433">
    <property type="entry name" value="HYDROLASE, ALPHA/BETA FOLD FAMILY PROTEIN"/>
    <property type="match status" value="1"/>
</dbReference>
<comment type="caution">
    <text evidence="2">The sequence shown here is derived from an EMBL/GenBank/DDBJ whole genome shotgun (WGS) entry which is preliminary data.</text>
</comment>
<accession>A0ABV1J7H8</accession>
<keyword evidence="3" id="KW-1185">Reference proteome</keyword>
<dbReference type="InterPro" id="IPR050471">
    <property type="entry name" value="AB_hydrolase"/>
</dbReference>
<dbReference type="Gene3D" id="3.40.50.1820">
    <property type="entry name" value="alpha/beta hydrolase"/>
    <property type="match status" value="1"/>
</dbReference>
<dbReference type="SUPFAM" id="SSF53474">
    <property type="entry name" value="alpha/beta-Hydrolases"/>
    <property type="match status" value="1"/>
</dbReference>
<dbReference type="RefSeq" id="WP_349054130.1">
    <property type="nucleotide sequence ID" value="NZ_JBBNPS010000015.1"/>
</dbReference>